<dbReference type="GO" id="GO:0045892">
    <property type="term" value="P:negative regulation of DNA-templated transcription"/>
    <property type="evidence" value="ECO:0007669"/>
    <property type="project" value="TreeGrafter"/>
</dbReference>
<accession>A0A5Q5CND7</accession>
<dbReference type="PANTHER" id="PTHR33202:SF18">
    <property type="entry name" value="TRANSCRIPTIONAL REGULATOR FURA"/>
    <property type="match status" value="1"/>
</dbReference>
<keyword evidence="9" id="KW-0238">DNA-binding</keyword>
<comment type="cofactor">
    <cofactor evidence="11">
        <name>Zn(2+)</name>
        <dbReference type="ChEBI" id="CHEBI:29105"/>
    </cofactor>
    <text evidence="11">Binds 1 zinc ion per subunit.</text>
</comment>
<keyword evidence="6 11" id="KW-0862">Zinc</keyword>
<organism evidence="12">
    <name type="scientific">Mycobacterium sp. (strain JLS)</name>
    <dbReference type="NCBI Taxonomy" id="164757"/>
    <lineage>
        <taxon>Bacteria</taxon>
        <taxon>Bacillati</taxon>
        <taxon>Actinomycetota</taxon>
        <taxon>Actinomycetes</taxon>
        <taxon>Mycobacteriales</taxon>
        <taxon>Mycobacteriaceae</taxon>
        <taxon>Mycobacterium</taxon>
    </lineage>
</organism>
<evidence type="ECO:0000256" key="10">
    <source>
        <dbReference type="ARBA" id="ARBA00023163"/>
    </source>
</evidence>
<evidence type="ECO:0000256" key="4">
    <source>
        <dbReference type="ARBA" id="ARBA00022491"/>
    </source>
</evidence>
<dbReference type="PANTHER" id="PTHR33202">
    <property type="entry name" value="ZINC UPTAKE REGULATION PROTEIN"/>
    <property type="match status" value="1"/>
</dbReference>
<dbReference type="Gene3D" id="1.10.10.10">
    <property type="entry name" value="Winged helix-like DNA-binding domain superfamily/Winged helix DNA-binding domain"/>
    <property type="match status" value="1"/>
</dbReference>
<proteinExistence type="inferred from homology"/>
<feature type="binding site" evidence="11">
    <location>
        <position position="99"/>
    </location>
    <ligand>
        <name>Zn(2+)</name>
        <dbReference type="ChEBI" id="CHEBI:29105"/>
    </ligand>
</feature>
<comment type="subcellular location">
    <subcellularLocation>
        <location evidence="1">Cytoplasm</location>
    </subcellularLocation>
</comment>
<evidence type="ECO:0000256" key="5">
    <source>
        <dbReference type="ARBA" id="ARBA00022723"/>
    </source>
</evidence>
<evidence type="ECO:0000256" key="1">
    <source>
        <dbReference type="ARBA" id="ARBA00004496"/>
    </source>
</evidence>
<evidence type="ECO:0000313" key="12">
    <source>
        <dbReference type="EMBL" id="ABO01017.1"/>
    </source>
</evidence>
<evidence type="ECO:0000256" key="7">
    <source>
        <dbReference type="ARBA" id="ARBA00023004"/>
    </source>
</evidence>
<keyword evidence="4" id="KW-0678">Repressor</keyword>
<keyword evidence="3" id="KW-0963">Cytoplasm</keyword>
<dbReference type="CDD" id="cd07153">
    <property type="entry name" value="Fur_like"/>
    <property type="match status" value="1"/>
</dbReference>
<evidence type="ECO:0000256" key="3">
    <source>
        <dbReference type="ARBA" id="ARBA00022490"/>
    </source>
</evidence>
<evidence type="ECO:0000256" key="2">
    <source>
        <dbReference type="ARBA" id="ARBA00007957"/>
    </source>
</evidence>
<dbReference type="Pfam" id="PF01475">
    <property type="entry name" value="FUR"/>
    <property type="match status" value="1"/>
</dbReference>
<sequence length="158" mass="16849">MTPARETTPEARLRASGLRVTAPRLAVLSALEQAPHSTADDVAKQVREALGKVSTQAIYDVLRACVSAGLVRRIEPAGSSARYETRIGDNHHHLVCRRCGRVADVDCIVGAAPLLGHPSPRGRFHRRRGRSRLLGHMRGLSRGAAGGRGVLPSVTGLA</sequence>
<evidence type="ECO:0000256" key="6">
    <source>
        <dbReference type="ARBA" id="ARBA00022833"/>
    </source>
</evidence>
<dbReference type="InterPro" id="IPR036390">
    <property type="entry name" value="WH_DNA-bd_sf"/>
</dbReference>
<evidence type="ECO:0000256" key="11">
    <source>
        <dbReference type="PIRSR" id="PIRSR602481-1"/>
    </source>
</evidence>
<dbReference type="EMBL" id="CP000580">
    <property type="protein sequence ID" value="ABO01017.1"/>
    <property type="molecule type" value="Genomic_DNA"/>
</dbReference>
<dbReference type="GO" id="GO:0003700">
    <property type="term" value="F:DNA-binding transcription factor activity"/>
    <property type="evidence" value="ECO:0007669"/>
    <property type="project" value="InterPro"/>
</dbReference>
<dbReference type="AlphaFoldDB" id="A0A5Q5CND7"/>
<keyword evidence="8" id="KW-0805">Transcription regulation</keyword>
<dbReference type="GO" id="GO:0008270">
    <property type="term" value="F:zinc ion binding"/>
    <property type="evidence" value="ECO:0007669"/>
    <property type="project" value="TreeGrafter"/>
</dbReference>
<keyword evidence="10" id="KW-0804">Transcription</keyword>
<evidence type="ECO:0000256" key="8">
    <source>
        <dbReference type="ARBA" id="ARBA00023015"/>
    </source>
</evidence>
<keyword evidence="5 11" id="KW-0479">Metal-binding</keyword>
<dbReference type="InterPro" id="IPR043135">
    <property type="entry name" value="Fur_C"/>
</dbReference>
<comment type="similarity">
    <text evidence="2">Belongs to the Fur family.</text>
</comment>
<reference evidence="12" key="1">
    <citation type="submission" date="2007-02" db="EMBL/GenBank/DDBJ databases">
        <title>Complete sequence of Mycobacterium sp. JLS.</title>
        <authorList>
            <consortium name="US DOE Joint Genome Institute"/>
            <person name="Copeland A."/>
            <person name="Lucas S."/>
            <person name="Lapidus A."/>
            <person name="Barry K."/>
            <person name="Detter J.C."/>
            <person name="Glavina del Rio T."/>
            <person name="Hammon N."/>
            <person name="Israni S."/>
            <person name="Dalin E."/>
            <person name="Tice H."/>
            <person name="Pitluck S."/>
            <person name="Chain P."/>
            <person name="Malfatti S."/>
            <person name="Shin M."/>
            <person name="Vergez L."/>
            <person name="Schmutz J."/>
            <person name="Larimer F."/>
            <person name="Land M."/>
            <person name="Hauser L."/>
            <person name="Kyrpides N."/>
            <person name="Mikhailova N."/>
            <person name="Miller C.D."/>
            <person name="Anderson A.J."/>
            <person name="Sims R.C."/>
            <person name="Richardson P."/>
        </authorList>
    </citation>
    <scope>NUCLEOTIDE SEQUENCE [LARGE SCALE GENOMIC DNA]</scope>
    <source>
        <strain evidence="12">JLS</strain>
    </source>
</reference>
<dbReference type="SUPFAM" id="SSF46785">
    <property type="entry name" value="Winged helix' DNA-binding domain"/>
    <property type="match status" value="1"/>
</dbReference>
<gene>
    <name evidence="12" type="ordered locus">Mjls_5253</name>
</gene>
<dbReference type="Gene3D" id="3.30.1490.190">
    <property type="match status" value="1"/>
</dbReference>
<evidence type="ECO:0000256" key="9">
    <source>
        <dbReference type="ARBA" id="ARBA00023125"/>
    </source>
</evidence>
<dbReference type="GO" id="GO:0000976">
    <property type="term" value="F:transcription cis-regulatory region binding"/>
    <property type="evidence" value="ECO:0007669"/>
    <property type="project" value="TreeGrafter"/>
</dbReference>
<dbReference type="GO" id="GO:0005737">
    <property type="term" value="C:cytoplasm"/>
    <property type="evidence" value="ECO:0007669"/>
    <property type="project" value="UniProtKB-SubCell"/>
</dbReference>
<name>A0A5Q5CND7_MYCSJ</name>
<dbReference type="GO" id="GO:1900376">
    <property type="term" value="P:regulation of secondary metabolite biosynthetic process"/>
    <property type="evidence" value="ECO:0007669"/>
    <property type="project" value="TreeGrafter"/>
</dbReference>
<protein>
    <submittedName>
        <fullName evidence="12">Ferric uptake regulator, Fur family</fullName>
    </submittedName>
</protein>
<feature type="binding site" evidence="11">
    <location>
        <position position="96"/>
    </location>
    <ligand>
        <name>Zn(2+)</name>
        <dbReference type="ChEBI" id="CHEBI:29105"/>
    </ligand>
</feature>
<dbReference type="InterPro" id="IPR036388">
    <property type="entry name" value="WH-like_DNA-bd_sf"/>
</dbReference>
<dbReference type="InterPro" id="IPR002481">
    <property type="entry name" value="FUR"/>
</dbReference>
<keyword evidence="7" id="KW-0408">Iron</keyword>
<dbReference type="KEGG" id="mjl:Mjls_5253"/>